<comment type="caution">
    <text evidence="3">The sequence shown here is derived from an EMBL/GenBank/DDBJ whole genome shotgun (WGS) entry which is preliminary data.</text>
</comment>
<name>A0A9D6LRQ7_9BACT</name>
<dbReference type="InterPro" id="IPR050190">
    <property type="entry name" value="UPF0213_domain"/>
</dbReference>
<reference evidence="3" key="1">
    <citation type="submission" date="2020-07" db="EMBL/GenBank/DDBJ databases">
        <title>Huge and variable diversity of episymbiotic CPR bacteria and DPANN archaea in groundwater ecosystems.</title>
        <authorList>
            <person name="He C.Y."/>
            <person name="Keren R."/>
            <person name="Whittaker M."/>
            <person name="Farag I.F."/>
            <person name="Doudna J."/>
            <person name="Cate J.H.D."/>
            <person name="Banfield J.F."/>
        </authorList>
    </citation>
    <scope>NUCLEOTIDE SEQUENCE</scope>
    <source>
        <strain evidence="3">NC_groundwater_972_Pr1_S-0.2um_49_27</strain>
    </source>
</reference>
<evidence type="ECO:0000256" key="1">
    <source>
        <dbReference type="ARBA" id="ARBA00007435"/>
    </source>
</evidence>
<dbReference type="Pfam" id="PF01541">
    <property type="entry name" value="GIY-YIG"/>
    <property type="match status" value="1"/>
</dbReference>
<protein>
    <submittedName>
        <fullName evidence="3">GIY-YIG nuclease family protein</fullName>
    </submittedName>
</protein>
<dbReference type="InterPro" id="IPR000305">
    <property type="entry name" value="GIY-YIG_endonuc"/>
</dbReference>
<dbReference type="EMBL" id="JACQCQ010000009">
    <property type="protein sequence ID" value="MBI3627587.1"/>
    <property type="molecule type" value="Genomic_DNA"/>
</dbReference>
<evidence type="ECO:0000313" key="4">
    <source>
        <dbReference type="Proteomes" id="UP000808388"/>
    </source>
</evidence>
<dbReference type="PROSITE" id="PS50164">
    <property type="entry name" value="GIY_YIG"/>
    <property type="match status" value="1"/>
</dbReference>
<dbReference type="PANTHER" id="PTHR34477">
    <property type="entry name" value="UPF0213 PROTEIN YHBQ"/>
    <property type="match status" value="1"/>
</dbReference>
<dbReference type="AlphaFoldDB" id="A0A9D6LRQ7"/>
<dbReference type="SUPFAM" id="SSF82771">
    <property type="entry name" value="GIY-YIG endonuclease"/>
    <property type="match status" value="1"/>
</dbReference>
<dbReference type="PANTHER" id="PTHR34477:SF1">
    <property type="entry name" value="UPF0213 PROTEIN YHBQ"/>
    <property type="match status" value="1"/>
</dbReference>
<feature type="domain" description="GIY-YIG" evidence="2">
    <location>
        <begin position="1"/>
        <end position="75"/>
    </location>
</feature>
<dbReference type="InterPro" id="IPR035901">
    <property type="entry name" value="GIY-YIG_endonuc_sf"/>
</dbReference>
<proteinExistence type="inferred from homology"/>
<evidence type="ECO:0000313" key="3">
    <source>
        <dbReference type="EMBL" id="MBI3627587.1"/>
    </source>
</evidence>
<sequence>MHGVYVLRSKKDLNLYVGYAHDLKARVIEHQKGHVPATKNRRPLELIYCELHRNRKGAMHREKFFKSGWGRNYLQKVLQNSLKDR</sequence>
<gene>
    <name evidence="3" type="ORF">HY220_02475</name>
</gene>
<dbReference type="Proteomes" id="UP000808388">
    <property type="component" value="Unassembled WGS sequence"/>
</dbReference>
<organism evidence="3 4">
    <name type="scientific">Candidatus Sungiibacteriota bacterium</name>
    <dbReference type="NCBI Taxonomy" id="2750080"/>
    <lineage>
        <taxon>Bacteria</taxon>
        <taxon>Candidatus Sungiibacteriota</taxon>
    </lineage>
</organism>
<comment type="similarity">
    <text evidence="1">Belongs to the UPF0213 family.</text>
</comment>
<evidence type="ECO:0000259" key="2">
    <source>
        <dbReference type="PROSITE" id="PS50164"/>
    </source>
</evidence>
<accession>A0A9D6LRQ7</accession>
<dbReference type="Gene3D" id="3.40.1440.10">
    <property type="entry name" value="GIY-YIG endonuclease"/>
    <property type="match status" value="1"/>
</dbReference>